<sequence>MNPPHHRLMKPCYCPEVGFTRSHSTQPEVLSQLLAFWNTMTRFHIHSVYCFVLLCSIGDSCRGIEIVETLAINLLTSVDPP</sequence>
<dbReference type="Proteomes" id="UP000324222">
    <property type="component" value="Unassembled WGS sequence"/>
</dbReference>
<evidence type="ECO:0000313" key="2">
    <source>
        <dbReference type="Proteomes" id="UP000324222"/>
    </source>
</evidence>
<reference evidence="1 2" key="1">
    <citation type="submission" date="2019-05" db="EMBL/GenBank/DDBJ databases">
        <title>Another draft genome of Portunus trituberculatus and its Hox gene families provides insights of decapod evolution.</title>
        <authorList>
            <person name="Jeong J.-H."/>
            <person name="Song I."/>
            <person name="Kim S."/>
            <person name="Choi T."/>
            <person name="Kim D."/>
            <person name="Ryu S."/>
            <person name="Kim W."/>
        </authorList>
    </citation>
    <scope>NUCLEOTIDE SEQUENCE [LARGE SCALE GENOMIC DNA]</scope>
    <source>
        <tissue evidence="1">Muscle</tissue>
    </source>
</reference>
<evidence type="ECO:0000313" key="1">
    <source>
        <dbReference type="EMBL" id="MPC76385.1"/>
    </source>
</evidence>
<protein>
    <submittedName>
        <fullName evidence="1">Uncharacterized protein</fullName>
    </submittedName>
</protein>
<dbReference type="AlphaFoldDB" id="A0A5B7I2K7"/>
<organism evidence="1 2">
    <name type="scientific">Portunus trituberculatus</name>
    <name type="common">Swimming crab</name>
    <name type="synonym">Neptunus trituberculatus</name>
    <dbReference type="NCBI Taxonomy" id="210409"/>
    <lineage>
        <taxon>Eukaryota</taxon>
        <taxon>Metazoa</taxon>
        <taxon>Ecdysozoa</taxon>
        <taxon>Arthropoda</taxon>
        <taxon>Crustacea</taxon>
        <taxon>Multicrustacea</taxon>
        <taxon>Malacostraca</taxon>
        <taxon>Eumalacostraca</taxon>
        <taxon>Eucarida</taxon>
        <taxon>Decapoda</taxon>
        <taxon>Pleocyemata</taxon>
        <taxon>Brachyura</taxon>
        <taxon>Eubrachyura</taxon>
        <taxon>Portunoidea</taxon>
        <taxon>Portunidae</taxon>
        <taxon>Portuninae</taxon>
        <taxon>Portunus</taxon>
    </lineage>
</organism>
<comment type="caution">
    <text evidence="1">The sequence shown here is derived from an EMBL/GenBank/DDBJ whole genome shotgun (WGS) entry which is preliminary data.</text>
</comment>
<dbReference type="EMBL" id="VSRR010043237">
    <property type="protein sequence ID" value="MPC76385.1"/>
    <property type="molecule type" value="Genomic_DNA"/>
</dbReference>
<gene>
    <name evidence="1" type="ORF">E2C01_070795</name>
</gene>
<keyword evidence="2" id="KW-1185">Reference proteome</keyword>
<proteinExistence type="predicted"/>
<name>A0A5B7I2K7_PORTR</name>
<accession>A0A5B7I2K7</accession>